<evidence type="ECO:0000313" key="1">
    <source>
        <dbReference type="EMBL" id="CAG2053539.1"/>
    </source>
</evidence>
<sequence length="85" mass="10059">MEEDMSLRLFVFTRNNEFFSLVLCDAFKLFANFVAVYIFKFLFCIHIPEDDEGPYLPTTQNSYLAVTKKRSKNIQDKEYVLGKKM</sequence>
<dbReference type="EMBL" id="CAJPIN010000472">
    <property type="protein sequence ID" value="CAG2053539.1"/>
    <property type="molecule type" value="Genomic_DNA"/>
</dbReference>
<gene>
    <name evidence="1" type="ORF">TPAB3V08_LOCUS591</name>
</gene>
<protein>
    <submittedName>
        <fullName evidence="1">Uncharacterized protein</fullName>
    </submittedName>
</protein>
<comment type="caution">
    <text evidence="1">The sequence shown here is derived from an EMBL/GenBank/DDBJ whole genome shotgun (WGS) entry which is preliminary data.</text>
</comment>
<organism evidence="1 2">
    <name type="scientific">Timema podura</name>
    <name type="common">Walking stick</name>
    <dbReference type="NCBI Taxonomy" id="61482"/>
    <lineage>
        <taxon>Eukaryota</taxon>
        <taxon>Metazoa</taxon>
        <taxon>Ecdysozoa</taxon>
        <taxon>Arthropoda</taxon>
        <taxon>Hexapoda</taxon>
        <taxon>Insecta</taxon>
        <taxon>Pterygota</taxon>
        <taxon>Neoptera</taxon>
        <taxon>Polyneoptera</taxon>
        <taxon>Phasmatodea</taxon>
        <taxon>Timematodea</taxon>
        <taxon>Timematoidea</taxon>
        <taxon>Timematidae</taxon>
        <taxon>Timema</taxon>
    </lineage>
</organism>
<keyword evidence="2" id="KW-1185">Reference proteome</keyword>
<evidence type="ECO:0000313" key="2">
    <source>
        <dbReference type="Proteomes" id="UP001153148"/>
    </source>
</evidence>
<reference evidence="1" key="1">
    <citation type="submission" date="2021-03" db="EMBL/GenBank/DDBJ databases">
        <authorList>
            <person name="Tran Van P."/>
        </authorList>
    </citation>
    <scope>NUCLEOTIDE SEQUENCE</scope>
</reference>
<proteinExistence type="predicted"/>
<name>A0ABN7NF96_TIMPD</name>
<accession>A0ABN7NF96</accession>
<dbReference type="Proteomes" id="UP001153148">
    <property type="component" value="Unassembled WGS sequence"/>
</dbReference>